<organism evidence="3 4">
    <name type="scientific">Phytophthora fragariaefolia</name>
    <dbReference type="NCBI Taxonomy" id="1490495"/>
    <lineage>
        <taxon>Eukaryota</taxon>
        <taxon>Sar</taxon>
        <taxon>Stramenopiles</taxon>
        <taxon>Oomycota</taxon>
        <taxon>Peronosporomycetes</taxon>
        <taxon>Peronosporales</taxon>
        <taxon>Peronosporaceae</taxon>
        <taxon>Phytophthora</taxon>
    </lineage>
</organism>
<dbReference type="OrthoDB" id="129563at2759"/>
<feature type="region of interest" description="Disordered" evidence="1">
    <location>
        <begin position="1"/>
        <end position="60"/>
    </location>
</feature>
<dbReference type="Pfam" id="PF03732">
    <property type="entry name" value="Retrotrans_gag"/>
    <property type="match status" value="1"/>
</dbReference>
<name>A0A9W7D5N0_9STRA</name>
<evidence type="ECO:0000259" key="2">
    <source>
        <dbReference type="Pfam" id="PF03732"/>
    </source>
</evidence>
<comment type="caution">
    <text evidence="3">The sequence shown here is derived from an EMBL/GenBank/DDBJ whole genome shotgun (WGS) entry which is preliminary data.</text>
</comment>
<evidence type="ECO:0000313" key="3">
    <source>
        <dbReference type="EMBL" id="GMF52731.1"/>
    </source>
</evidence>
<feature type="region of interest" description="Disordered" evidence="1">
    <location>
        <begin position="293"/>
        <end position="312"/>
    </location>
</feature>
<reference evidence="3" key="1">
    <citation type="submission" date="2023-04" db="EMBL/GenBank/DDBJ databases">
        <title>Phytophthora fragariaefolia NBRC 109709.</title>
        <authorList>
            <person name="Ichikawa N."/>
            <person name="Sato H."/>
            <person name="Tonouchi N."/>
        </authorList>
    </citation>
    <scope>NUCLEOTIDE SEQUENCE</scope>
    <source>
        <strain evidence="3">NBRC 109709</strain>
    </source>
</reference>
<dbReference type="Proteomes" id="UP001165121">
    <property type="component" value="Unassembled WGS sequence"/>
</dbReference>
<gene>
    <name evidence="3" type="ORF">Pfra01_002165000</name>
</gene>
<evidence type="ECO:0000313" key="4">
    <source>
        <dbReference type="Proteomes" id="UP001165121"/>
    </source>
</evidence>
<feature type="domain" description="Retrotransposon gag" evidence="2">
    <location>
        <begin position="127"/>
        <end position="216"/>
    </location>
</feature>
<feature type="compositionally biased region" description="Acidic residues" evidence="1">
    <location>
        <begin position="1"/>
        <end position="21"/>
    </location>
</feature>
<dbReference type="EMBL" id="BSXT01003133">
    <property type="protein sequence ID" value="GMF52731.1"/>
    <property type="molecule type" value="Genomic_DNA"/>
</dbReference>
<dbReference type="AlphaFoldDB" id="A0A9W7D5N0"/>
<keyword evidence="4" id="KW-1185">Reference proteome</keyword>
<proteinExistence type="predicted"/>
<evidence type="ECO:0000256" key="1">
    <source>
        <dbReference type="SAM" id="MobiDB-lite"/>
    </source>
</evidence>
<sequence length="312" mass="34358">MAACDDDEEEKDDGGGGEEEAATPSAGRPAIAEAAPSSTGVAVTRGAPAGPPPPTTAAPAPIAAAPTVVYRHEPKTRRLRLPKFRGLDELKMMVKAWLREVRNEIRRQTAILKVEWYEREVFLEMVANVEGEALLWYDTVEDSLERAEDQTFGNLRQLLKDRYMVKRSNPEVVARLRQRRQQRGEPLVAYAQRLREIVSGNDVGEEWLVDAFLAGMGNTCNAALVRRNRPSTLNAAVNAAIEQVGEYGEGYGIGLGMAMTQHDRRSAAVSGAPVADTGFGRWDRGTWDLQSLDSRPRHSLPAPPRDMIWKGG</sequence>
<accession>A0A9W7D5N0</accession>
<dbReference type="InterPro" id="IPR005162">
    <property type="entry name" value="Retrotrans_gag_dom"/>
</dbReference>
<protein>
    <submittedName>
        <fullName evidence="3">Unnamed protein product</fullName>
    </submittedName>
</protein>
<feature type="compositionally biased region" description="Low complexity" evidence="1">
    <location>
        <begin position="39"/>
        <end position="48"/>
    </location>
</feature>